<evidence type="ECO:0000256" key="2">
    <source>
        <dbReference type="ARBA" id="ARBA00010606"/>
    </source>
</evidence>
<evidence type="ECO:0000256" key="5">
    <source>
        <dbReference type="ARBA" id="ARBA00023159"/>
    </source>
</evidence>
<comment type="subcellular location">
    <subcellularLocation>
        <location evidence="1">Nucleus</location>
    </subcellularLocation>
</comment>
<dbReference type="PANTHER" id="PTHR31705:SF6">
    <property type="entry name" value="MEDIATOR OF RNA POLYMERASE II TRANSCRIPTION SUBUNIT 30"/>
    <property type="match status" value="1"/>
</dbReference>
<evidence type="ECO:0000313" key="12">
    <source>
        <dbReference type="Proteomes" id="UP000472277"/>
    </source>
</evidence>
<keyword evidence="4" id="KW-0805">Transcription regulation</keyword>
<reference evidence="11" key="1">
    <citation type="submission" date="2025-08" db="UniProtKB">
        <authorList>
            <consortium name="Ensembl"/>
        </authorList>
    </citation>
    <scope>IDENTIFICATION</scope>
</reference>
<dbReference type="GeneTree" id="ENSGT01120000274275"/>
<dbReference type="AlphaFoldDB" id="A0A674A958"/>
<evidence type="ECO:0000256" key="7">
    <source>
        <dbReference type="ARBA" id="ARBA00023242"/>
    </source>
</evidence>
<keyword evidence="6" id="KW-0804">Transcription</keyword>
<comment type="function">
    <text evidence="8">Component of the Mediator complex, a coactivator involved in the regulated transcription of nearly all RNA polymerase II-dependent genes. Mediator functions as a bridge to convey information from gene-specific regulatory proteins to the basal RNA polymerase II transcription machinery. Mediator is recruited to promoters by direct interactions with regulatory proteins and serves as a scaffold for the assembly of a functional preinitiation complex with RNA polymerase II and the general transcription factors.</text>
</comment>
<dbReference type="GO" id="GO:0003712">
    <property type="term" value="F:transcription coregulator activity"/>
    <property type="evidence" value="ECO:0007669"/>
    <property type="project" value="TreeGrafter"/>
</dbReference>
<dbReference type="GO" id="GO:0016592">
    <property type="term" value="C:mediator complex"/>
    <property type="evidence" value="ECO:0007669"/>
    <property type="project" value="TreeGrafter"/>
</dbReference>
<evidence type="ECO:0000256" key="1">
    <source>
        <dbReference type="ARBA" id="ARBA00004123"/>
    </source>
</evidence>
<organism evidence="11 12">
    <name type="scientific">Salmo trutta</name>
    <name type="common">Brown trout</name>
    <dbReference type="NCBI Taxonomy" id="8032"/>
    <lineage>
        <taxon>Eukaryota</taxon>
        <taxon>Metazoa</taxon>
        <taxon>Chordata</taxon>
        <taxon>Craniata</taxon>
        <taxon>Vertebrata</taxon>
        <taxon>Euteleostomi</taxon>
        <taxon>Actinopterygii</taxon>
        <taxon>Neopterygii</taxon>
        <taxon>Teleostei</taxon>
        <taxon>Protacanthopterygii</taxon>
        <taxon>Salmoniformes</taxon>
        <taxon>Salmonidae</taxon>
        <taxon>Salmoninae</taxon>
        <taxon>Salmo</taxon>
    </lineage>
</organism>
<proteinExistence type="inferred from homology"/>
<evidence type="ECO:0000256" key="3">
    <source>
        <dbReference type="ARBA" id="ARBA00019664"/>
    </source>
</evidence>
<evidence type="ECO:0000256" key="6">
    <source>
        <dbReference type="ARBA" id="ARBA00023163"/>
    </source>
</evidence>
<dbReference type="InterPro" id="IPR021019">
    <property type="entry name" value="Mediator_Med30_met"/>
</dbReference>
<keyword evidence="7" id="KW-0539">Nucleus</keyword>
<evidence type="ECO:0000256" key="8">
    <source>
        <dbReference type="ARBA" id="ARBA00025687"/>
    </source>
</evidence>
<protein>
    <recommendedName>
        <fullName evidence="3">Mediator of RNA polymerase II transcription subunit 30</fullName>
    </recommendedName>
    <alternativeName>
        <fullName evidence="9">Mediator complex subunit 30</fullName>
    </alternativeName>
</protein>
<evidence type="ECO:0000256" key="4">
    <source>
        <dbReference type="ARBA" id="ARBA00023015"/>
    </source>
</evidence>
<keyword evidence="12" id="KW-1185">Reference proteome</keyword>
<feature type="region of interest" description="Disordered" evidence="10">
    <location>
        <begin position="143"/>
        <end position="164"/>
    </location>
</feature>
<evidence type="ECO:0000256" key="10">
    <source>
        <dbReference type="SAM" id="MobiDB-lite"/>
    </source>
</evidence>
<dbReference type="Pfam" id="PF11315">
    <property type="entry name" value="Med30"/>
    <property type="match status" value="1"/>
</dbReference>
<dbReference type="GO" id="GO:0045893">
    <property type="term" value="P:positive regulation of DNA-templated transcription"/>
    <property type="evidence" value="ECO:0007669"/>
    <property type="project" value="TreeGrafter"/>
</dbReference>
<sequence>MAIPLLQKGLGLAVILPQQQQYHLPLGSGSGPVQLPMPPQREISRDIVTHTMEIFQTTRATQLPNGVTQSQTHLHQLALLFRKLRLLYDRGVEMTSDLQEELPEVGLNSISVYKVRQKNQEIKILDQMRNVRRQRLADTQEITPLMTSPPPANPLSLHFTMPSH</sequence>
<evidence type="ECO:0000256" key="9">
    <source>
        <dbReference type="ARBA" id="ARBA00031981"/>
    </source>
</evidence>
<dbReference type="PANTHER" id="PTHR31705">
    <property type="entry name" value="MEDIATOR OF RNA POLYMERASE II TRANSCRIPTION SUBUNIT 30"/>
    <property type="match status" value="1"/>
</dbReference>
<comment type="similarity">
    <text evidence="2">Belongs to the Mediator complex subunit 30 family.</text>
</comment>
<reference evidence="11" key="2">
    <citation type="submission" date="2025-09" db="UniProtKB">
        <authorList>
            <consortium name="Ensembl"/>
        </authorList>
    </citation>
    <scope>IDENTIFICATION</scope>
</reference>
<evidence type="ECO:0000313" key="11">
    <source>
        <dbReference type="Ensembl" id="ENSSTUP00000055610.1"/>
    </source>
</evidence>
<dbReference type="InParanoid" id="A0A674A958"/>
<dbReference type="Ensembl" id="ENSSTUT00000058174.1">
    <property type="protein sequence ID" value="ENSSTUP00000055610.1"/>
    <property type="gene ID" value="ENSSTUG00000023566.1"/>
</dbReference>
<accession>A0A674A958</accession>
<dbReference type="Proteomes" id="UP000472277">
    <property type="component" value="Chromosome 36"/>
</dbReference>
<name>A0A674A958_SALTR</name>
<keyword evidence="5" id="KW-0010">Activator</keyword>